<dbReference type="Gene3D" id="1.10.287.110">
    <property type="entry name" value="DnaJ domain"/>
    <property type="match status" value="1"/>
</dbReference>
<dbReference type="GO" id="GO:0006274">
    <property type="term" value="P:DNA replication termination"/>
    <property type="evidence" value="ECO:0007669"/>
    <property type="project" value="TreeGrafter"/>
</dbReference>
<evidence type="ECO:0000259" key="3">
    <source>
        <dbReference type="PROSITE" id="PS50126"/>
    </source>
</evidence>
<dbReference type="InterPro" id="IPR003029">
    <property type="entry name" value="S1_domain"/>
</dbReference>
<feature type="compositionally biased region" description="Basic and acidic residues" evidence="1">
    <location>
        <begin position="743"/>
        <end position="756"/>
    </location>
</feature>
<feature type="region of interest" description="Disordered" evidence="1">
    <location>
        <begin position="555"/>
        <end position="701"/>
    </location>
</feature>
<dbReference type="Gene3D" id="2.40.50.140">
    <property type="entry name" value="Nucleic acid-binding proteins"/>
    <property type="match status" value="2"/>
</dbReference>
<dbReference type="SMART" id="SM00316">
    <property type="entry name" value="S1"/>
    <property type="match status" value="2"/>
</dbReference>
<protein>
    <recommendedName>
        <fullName evidence="6">J domain-containing protein</fullName>
    </recommendedName>
</protein>
<dbReference type="Proteomes" id="UP000654075">
    <property type="component" value="Unassembled WGS sequence"/>
</dbReference>
<dbReference type="OrthoDB" id="440001at2759"/>
<evidence type="ECO:0000313" key="4">
    <source>
        <dbReference type="EMBL" id="CAE8588127.1"/>
    </source>
</evidence>
<keyword evidence="5" id="KW-1185">Reference proteome</keyword>
<dbReference type="InterPro" id="IPR018253">
    <property type="entry name" value="DnaJ_domain_CS"/>
</dbReference>
<dbReference type="CDD" id="cd06257">
    <property type="entry name" value="DnaJ"/>
    <property type="match status" value="1"/>
</dbReference>
<dbReference type="GO" id="GO:0003676">
    <property type="term" value="F:nucleic acid binding"/>
    <property type="evidence" value="ECO:0007669"/>
    <property type="project" value="InterPro"/>
</dbReference>
<accession>A0A813DGU4</accession>
<dbReference type="InterPro" id="IPR006735">
    <property type="entry name" value="Rtf2"/>
</dbReference>
<evidence type="ECO:0008006" key="6">
    <source>
        <dbReference type="Google" id="ProtNLM"/>
    </source>
</evidence>
<feature type="region of interest" description="Disordered" evidence="1">
    <location>
        <begin position="461"/>
        <end position="480"/>
    </location>
</feature>
<dbReference type="PANTHER" id="PTHR12775">
    <property type="entry name" value="PROTEIN C20ORF43 HOMOLOG"/>
    <property type="match status" value="1"/>
</dbReference>
<dbReference type="PANTHER" id="PTHR12775:SF0">
    <property type="entry name" value="REPLICATION TERMINATION FACTOR 2"/>
    <property type="match status" value="1"/>
</dbReference>
<feature type="compositionally biased region" description="Low complexity" evidence="1">
    <location>
        <begin position="199"/>
        <end position="211"/>
    </location>
</feature>
<sequence length="770" mass="83713">MSFSGVGTEWYEKPKSIINGREDFLRVKRPDFEDLVVDDETPKWLLCALGRGPLHESSAPVVSDKFGTMFFKEDLIIALLNRRVPEHLSHVRGLRDVEHCSLTRVGGVPVCPVTRDDLRSCKAVLLRPCGCVVSRAAVDLGRSQHCEACGQSVTLTVDLLSAAGGVGHVFATAPESEDPARSEEPADSRDPDRSEARSESNVAASSSQSKSARQDCSEQRRKKLRKKKGSLSRRDSGATHRASKLVRRAAVVISVAVAWNCCSSVFTFAPGGSSSPTRSAPGSKLVRRAEAEAEATQTAPERKASELTIGQEISGKVESLKGNSGAYLDIGMGSTKGWLNIGMVKNERVENITEILSVGDTLQVRVVKVDSRGGVELAGTQKNIPAFLKRPLSDYKVGDEVEGTVNSMTKAAVFMDVGAVVNGYMPASEVPEFDPSSQQLADRFQKGQQFRVTVLNVTNSSEEPGGIKGHRGGAATGCRDGSKSLEAEDYYKILAVPDTASAKEVAKAYRQRARQTHPDKLPPGSSEEAKLSAKQAFQEVAKAYEVLGDANKRVVYDESRGRRPSGARPPPAARGQQAAPRPAPRSRPDAKASRGASPADDADERYEQERQGQRSAQEERQRQRQEREREAWARREREERKSSGQQGLGSHWVRPPGRPPESSPFAEGRDWWGTGWGASAEKSDTRPERQDDASDASSELSFNIGIDLDDLDLQEEPPEEDFCGEVWLRSGPTKAHPGSEAAEPLKARPVTEDGPRQAKARSAPRCCAVQ</sequence>
<feature type="compositionally biased region" description="Basic and acidic residues" evidence="1">
    <location>
        <begin position="681"/>
        <end position="692"/>
    </location>
</feature>
<feature type="domain" description="S1 motif" evidence="3">
    <location>
        <begin position="398"/>
        <end position="479"/>
    </location>
</feature>
<dbReference type="EMBL" id="CAJNNV010002946">
    <property type="protein sequence ID" value="CAE8588127.1"/>
    <property type="molecule type" value="Genomic_DNA"/>
</dbReference>
<dbReference type="PROSITE" id="PS50126">
    <property type="entry name" value="S1"/>
    <property type="match status" value="2"/>
</dbReference>
<dbReference type="SUPFAM" id="SSF50249">
    <property type="entry name" value="Nucleic acid-binding proteins"/>
    <property type="match status" value="2"/>
</dbReference>
<comment type="caution">
    <text evidence="4">The sequence shown here is derived from an EMBL/GenBank/DDBJ whole genome shotgun (WGS) entry which is preliminary data.</text>
</comment>
<gene>
    <name evidence="4" type="ORF">PGLA1383_LOCUS6935</name>
</gene>
<evidence type="ECO:0000313" key="5">
    <source>
        <dbReference type="Proteomes" id="UP000654075"/>
    </source>
</evidence>
<feature type="region of interest" description="Disordered" evidence="1">
    <location>
        <begin position="729"/>
        <end position="770"/>
    </location>
</feature>
<dbReference type="SUPFAM" id="SSF46565">
    <property type="entry name" value="Chaperone J-domain"/>
    <property type="match status" value="1"/>
</dbReference>
<proteinExistence type="predicted"/>
<evidence type="ECO:0000259" key="2">
    <source>
        <dbReference type="PROSITE" id="PS50076"/>
    </source>
</evidence>
<dbReference type="InterPro" id="IPR001623">
    <property type="entry name" value="DnaJ_domain"/>
</dbReference>
<feature type="compositionally biased region" description="Basic and acidic residues" evidence="1">
    <location>
        <begin position="605"/>
        <end position="642"/>
    </location>
</feature>
<feature type="compositionally biased region" description="Polar residues" evidence="1">
    <location>
        <begin position="270"/>
        <end position="280"/>
    </location>
</feature>
<dbReference type="SMART" id="SM00271">
    <property type="entry name" value="DnaJ"/>
    <property type="match status" value="1"/>
</dbReference>
<feature type="domain" description="S1 motif" evidence="3">
    <location>
        <begin position="310"/>
        <end position="380"/>
    </location>
</feature>
<dbReference type="Pfam" id="PF04641">
    <property type="entry name" value="Rtf2"/>
    <property type="match status" value="1"/>
</dbReference>
<feature type="compositionally biased region" description="Basic and acidic residues" evidence="1">
    <location>
        <begin position="178"/>
        <end position="198"/>
    </location>
</feature>
<feature type="region of interest" description="Disordered" evidence="1">
    <location>
        <begin position="509"/>
        <end position="532"/>
    </location>
</feature>
<dbReference type="PRINTS" id="PR00625">
    <property type="entry name" value="JDOMAIN"/>
</dbReference>
<dbReference type="PROSITE" id="PS00636">
    <property type="entry name" value="DNAJ_1"/>
    <property type="match status" value="1"/>
</dbReference>
<dbReference type="AlphaFoldDB" id="A0A813DGU4"/>
<feature type="region of interest" description="Disordered" evidence="1">
    <location>
        <begin position="270"/>
        <end position="307"/>
    </location>
</feature>
<feature type="region of interest" description="Disordered" evidence="1">
    <location>
        <begin position="171"/>
        <end position="243"/>
    </location>
</feature>
<dbReference type="Pfam" id="PF00575">
    <property type="entry name" value="S1"/>
    <property type="match status" value="2"/>
</dbReference>
<dbReference type="Pfam" id="PF00226">
    <property type="entry name" value="DnaJ"/>
    <property type="match status" value="1"/>
</dbReference>
<dbReference type="InterPro" id="IPR036869">
    <property type="entry name" value="J_dom_sf"/>
</dbReference>
<dbReference type="PROSITE" id="PS50076">
    <property type="entry name" value="DNAJ_2"/>
    <property type="match status" value="1"/>
</dbReference>
<organism evidence="4 5">
    <name type="scientific">Polarella glacialis</name>
    <name type="common">Dinoflagellate</name>
    <dbReference type="NCBI Taxonomy" id="89957"/>
    <lineage>
        <taxon>Eukaryota</taxon>
        <taxon>Sar</taxon>
        <taxon>Alveolata</taxon>
        <taxon>Dinophyceae</taxon>
        <taxon>Suessiales</taxon>
        <taxon>Suessiaceae</taxon>
        <taxon>Polarella</taxon>
    </lineage>
</organism>
<evidence type="ECO:0000256" key="1">
    <source>
        <dbReference type="SAM" id="MobiDB-lite"/>
    </source>
</evidence>
<feature type="compositionally biased region" description="Basic residues" evidence="1">
    <location>
        <begin position="220"/>
        <end position="231"/>
    </location>
</feature>
<dbReference type="InterPro" id="IPR012340">
    <property type="entry name" value="NA-bd_OB-fold"/>
</dbReference>
<name>A0A813DGU4_POLGL</name>
<reference evidence="4" key="1">
    <citation type="submission" date="2021-02" db="EMBL/GenBank/DDBJ databases">
        <authorList>
            <person name="Dougan E. K."/>
            <person name="Rhodes N."/>
            <person name="Thang M."/>
            <person name="Chan C."/>
        </authorList>
    </citation>
    <scope>NUCLEOTIDE SEQUENCE</scope>
</reference>
<dbReference type="GO" id="GO:0005634">
    <property type="term" value="C:nucleus"/>
    <property type="evidence" value="ECO:0007669"/>
    <property type="project" value="TreeGrafter"/>
</dbReference>
<feature type="domain" description="J" evidence="2">
    <location>
        <begin position="489"/>
        <end position="560"/>
    </location>
</feature>